<evidence type="ECO:0000256" key="7">
    <source>
        <dbReference type="RuleBase" id="RU361153"/>
    </source>
</evidence>
<dbReference type="Pfam" id="PF18448">
    <property type="entry name" value="CBM46"/>
    <property type="match status" value="1"/>
</dbReference>
<dbReference type="InterPro" id="IPR050386">
    <property type="entry name" value="Glycosyl_hydrolase_5"/>
</dbReference>
<gene>
    <name evidence="12" type="ORF">EDD27_2192</name>
</gene>
<dbReference type="GO" id="GO:0030245">
    <property type="term" value="P:cellulose catabolic process"/>
    <property type="evidence" value="ECO:0007669"/>
    <property type="project" value="UniProtKB-KW"/>
</dbReference>
<dbReference type="PIRSF" id="PIRSF001043">
    <property type="entry name" value="Endoglucanase_B"/>
    <property type="match status" value="1"/>
</dbReference>
<comment type="similarity">
    <text evidence="7">Belongs to the glycosyl hydrolase 5 (cellulase A) family.</text>
</comment>
<dbReference type="PANTHER" id="PTHR31297:SF17">
    <property type="entry name" value="ENDOGLUCANASE"/>
    <property type="match status" value="1"/>
</dbReference>
<evidence type="ECO:0000313" key="12">
    <source>
        <dbReference type="EMBL" id="RVX39819.1"/>
    </source>
</evidence>
<reference evidence="12 13" key="1">
    <citation type="submission" date="2019-01" db="EMBL/GenBank/DDBJ databases">
        <title>Sequencing the genomes of 1000 actinobacteria strains.</title>
        <authorList>
            <person name="Klenk H.-P."/>
        </authorList>
    </citation>
    <scope>NUCLEOTIDE SEQUENCE [LARGE SCALE GENOMIC DNA]</scope>
    <source>
        <strain evidence="12 13">DSM 43925</strain>
    </source>
</reference>
<evidence type="ECO:0000256" key="4">
    <source>
        <dbReference type="ARBA" id="ARBA00023277"/>
    </source>
</evidence>
<dbReference type="SUPFAM" id="SSF51445">
    <property type="entry name" value="(Trans)glycosidases"/>
    <property type="match status" value="1"/>
</dbReference>
<evidence type="ECO:0000256" key="8">
    <source>
        <dbReference type="SAM" id="SignalP"/>
    </source>
</evidence>
<dbReference type="SUPFAM" id="SSF81296">
    <property type="entry name" value="E set domains"/>
    <property type="match status" value="1"/>
</dbReference>
<feature type="signal peptide" evidence="8">
    <location>
        <begin position="1"/>
        <end position="36"/>
    </location>
</feature>
<comment type="caution">
    <text evidence="12">The sequence shown here is derived from an EMBL/GenBank/DDBJ whole genome shotgun (WGS) entry which is preliminary data.</text>
</comment>
<dbReference type="InterPro" id="IPR013783">
    <property type="entry name" value="Ig-like_fold"/>
</dbReference>
<evidence type="ECO:0000256" key="6">
    <source>
        <dbReference type="ARBA" id="ARBA00023326"/>
    </source>
</evidence>
<dbReference type="Pfam" id="PF00150">
    <property type="entry name" value="Cellulase"/>
    <property type="match status" value="1"/>
</dbReference>
<dbReference type="InterPro" id="IPR040946">
    <property type="entry name" value="CBM46"/>
</dbReference>
<accession>A0A438M1Y0</accession>
<feature type="domain" description="Carbohydrate binding X2" evidence="10">
    <location>
        <begin position="376"/>
        <end position="460"/>
    </location>
</feature>
<keyword evidence="4" id="KW-0119">Carbohydrate metabolism</keyword>
<evidence type="ECO:0000256" key="3">
    <source>
        <dbReference type="ARBA" id="ARBA00023001"/>
    </source>
</evidence>
<feature type="domain" description="Glycoside hydrolase family 5" evidence="9">
    <location>
        <begin position="68"/>
        <end position="347"/>
    </location>
</feature>
<dbReference type="AlphaFoldDB" id="A0A438M1Y0"/>
<dbReference type="GO" id="GO:0009986">
    <property type="term" value="C:cell surface"/>
    <property type="evidence" value="ECO:0007669"/>
    <property type="project" value="TreeGrafter"/>
</dbReference>
<feature type="chain" id="PRO_5039641914" evidence="8">
    <location>
        <begin position="37"/>
        <end position="572"/>
    </location>
</feature>
<feature type="domain" description="Endoglucanase B carbohydrate binding" evidence="11">
    <location>
        <begin position="466"/>
        <end position="570"/>
    </location>
</feature>
<evidence type="ECO:0000313" key="13">
    <source>
        <dbReference type="Proteomes" id="UP000284824"/>
    </source>
</evidence>
<dbReference type="Gene3D" id="2.60.40.10">
    <property type="entry name" value="Immunoglobulins"/>
    <property type="match status" value="2"/>
</dbReference>
<proteinExistence type="inferred from homology"/>
<keyword evidence="1 8" id="KW-0732">Signal</keyword>
<dbReference type="GO" id="GO:0008422">
    <property type="term" value="F:beta-glucosidase activity"/>
    <property type="evidence" value="ECO:0007669"/>
    <property type="project" value="TreeGrafter"/>
</dbReference>
<dbReference type="Gene3D" id="3.20.20.80">
    <property type="entry name" value="Glycosidases"/>
    <property type="match status" value="1"/>
</dbReference>
<dbReference type="PANTHER" id="PTHR31297">
    <property type="entry name" value="GLUCAN ENDO-1,6-BETA-GLUCOSIDASE B"/>
    <property type="match status" value="1"/>
</dbReference>
<keyword evidence="6" id="KW-0624">Polysaccharide degradation</keyword>
<dbReference type="EMBL" id="SAUN01000001">
    <property type="protein sequence ID" value="RVX39819.1"/>
    <property type="molecule type" value="Genomic_DNA"/>
</dbReference>
<keyword evidence="5 7" id="KW-0326">Glycosidase</keyword>
<dbReference type="InterPro" id="IPR017853">
    <property type="entry name" value="GH"/>
</dbReference>
<evidence type="ECO:0000256" key="5">
    <source>
        <dbReference type="ARBA" id="ARBA00023295"/>
    </source>
</evidence>
<protein>
    <submittedName>
        <fullName evidence="12">Aryl-phospho-beta-D-glucosidase BglC (GH1 family)</fullName>
    </submittedName>
</protein>
<evidence type="ECO:0000256" key="1">
    <source>
        <dbReference type="ARBA" id="ARBA00022729"/>
    </source>
</evidence>
<dbReference type="Pfam" id="PF03442">
    <property type="entry name" value="CBM_X2"/>
    <property type="match status" value="1"/>
</dbReference>
<evidence type="ECO:0000259" key="11">
    <source>
        <dbReference type="Pfam" id="PF18448"/>
    </source>
</evidence>
<organism evidence="12 13">
    <name type="scientific">Nonomuraea polychroma</name>
    <dbReference type="NCBI Taxonomy" id="46176"/>
    <lineage>
        <taxon>Bacteria</taxon>
        <taxon>Bacillati</taxon>
        <taxon>Actinomycetota</taxon>
        <taxon>Actinomycetes</taxon>
        <taxon>Streptosporangiales</taxon>
        <taxon>Streptosporangiaceae</taxon>
        <taxon>Nonomuraea</taxon>
    </lineage>
</organism>
<dbReference type="GO" id="GO:0005576">
    <property type="term" value="C:extracellular region"/>
    <property type="evidence" value="ECO:0007669"/>
    <property type="project" value="TreeGrafter"/>
</dbReference>
<keyword evidence="13" id="KW-1185">Reference proteome</keyword>
<dbReference type="InterPro" id="IPR016282">
    <property type="entry name" value="Glyco_hydro_5_endoGlcnase_B"/>
</dbReference>
<evidence type="ECO:0000259" key="10">
    <source>
        <dbReference type="Pfam" id="PF03442"/>
    </source>
</evidence>
<dbReference type="InterPro" id="IPR001547">
    <property type="entry name" value="Glyco_hydro_5"/>
</dbReference>
<keyword evidence="2 7" id="KW-0378">Hydrolase</keyword>
<dbReference type="InterPro" id="IPR005102">
    <property type="entry name" value="Carbo-bd_X2"/>
</dbReference>
<sequence>MATHGREKMRTTPLSRAASLLIALITALGLAGSPTAASTDKRTDSAMDVVAAMQPGWNLGNTLDAFPDETSWGNPLTTKPLFEAIRAQGFRSVRIPITWTDHQSATAPYTIDAKWMNRVKEVVDLALASDLYVLINVHHDSWQWISKMPTNRDEVVARFNASWTQIAGAFRDAPSKVLFESVNEPQFDNATDEEKMRLLAELNRSFHAIVRGSGGGNADRILVLPTVHTSADQKYLDGLSNEITALNDKNLAATVHFYGYWPFSVNIAGVTTLNEETQQDLIGYFDRSAKTFVDRGIPVIVGEYGLLSFDVDWNAVQQGEKLKFFELLGYQARIKKLTTMWWDNGQHFNRQTLQEWKDPGLFAQIKSSFTTRSGTTSSDSIFLPKSGAIEARTLTLNLNGTSFRGLWHGSARLYPGRDYTVSGDKLTLTAAALSRLAGDRSHGVNATIQARFSSGIPWNIYVISYDTPVLSNTTGTTESLTIPTQFNGDRLATMEAKYADGTNAAPHDWTSYKEYGRSYSPAYADNSIRLLKELVSQMRENTPLTLTFHFWSGAKVTYQVTRSGDTVTGTAS</sequence>
<dbReference type="Proteomes" id="UP000284824">
    <property type="component" value="Unassembled WGS sequence"/>
</dbReference>
<evidence type="ECO:0000256" key="2">
    <source>
        <dbReference type="ARBA" id="ARBA00022801"/>
    </source>
</evidence>
<keyword evidence="3" id="KW-0136">Cellulose degradation</keyword>
<evidence type="ECO:0000259" key="9">
    <source>
        <dbReference type="Pfam" id="PF00150"/>
    </source>
</evidence>
<name>A0A438M1Y0_9ACTN</name>
<dbReference type="InterPro" id="IPR014756">
    <property type="entry name" value="Ig_E-set"/>
</dbReference>